<proteinExistence type="predicted"/>
<dbReference type="PROSITE" id="PS51898">
    <property type="entry name" value="TYR_RECOMBINASE"/>
    <property type="match status" value="1"/>
</dbReference>
<dbReference type="Proteomes" id="UP000236311">
    <property type="component" value="Unassembled WGS sequence"/>
</dbReference>
<reference evidence="6 7" key="1">
    <citation type="submission" date="2018-01" db="EMBL/GenBank/DDBJ databases">
        <authorList>
            <person name="Gaut B.S."/>
            <person name="Morton B.R."/>
            <person name="Clegg M.T."/>
            <person name="Duvall M.R."/>
        </authorList>
    </citation>
    <scope>NUCLEOTIDE SEQUENCE [LARGE SCALE GENOMIC DNA]</scope>
    <source>
        <strain evidence="6">GP69</strain>
    </source>
</reference>
<dbReference type="Gene3D" id="1.10.443.10">
    <property type="entry name" value="Intergrase catalytic core"/>
    <property type="match status" value="1"/>
</dbReference>
<sequence>MAYRITEEKMTSYREHMVREELAPDTIKKYLRDIRAFAAWLEECAAGRQGKTGEISPGGGQAGAEEVLSGREQPGTEQRFSAGKLLPDDGIHKSEASLEEETAIPVDKEASTGWKTHLTKAGYAPSTINAMLSSLNGFFEFLGWEECRVKFLKIQRRAFREQEKELSRTEYERLLKTAREKGNSRLALLLETICATGIRVSEVKYITVEAFSRRRADISLKGKIRTILLPGKLCKKLRDYARKQNITTGEIFITRKGTGMSRCQIWREMKKLCGKAGVNPSKVFPHNLRHLFARTFYKICRDIVKLADVLGHSRIETTRIYLMSTGENHAQQMEKLGLVS</sequence>
<organism evidence="6 7">
    <name type="scientific">Acetatifactor muris</name>
    <dbReference type="NCBI Taxonomy" id="879566"/>
    <lineage>
        <taxon>Bacteria</taxon>
        <taxon>Bacillati</taxon>
        <taxon>Bacillota</taxon>
        <taxon>Clostridia</taxon>
        <taxon>Lachnospirales</taxon>
        <taxon>Lachnospiraceae</taxon>
        <taxon>Acetatifactor</taxon>
    </lineage>
</organism>
<dbReference type="EMBL" id="OFSM01000016">
    <property type="protein sequence ID" value="SOY30401.1"/>
    <property type="molecule type" value="Genomic_DNA"/>
</dbReference>
<name>A0A2K4ZIX1_9FIRM</name>
<feature type="domain" description="Core-binding (CB)" evidence="5">
    <location>
        <begin position="4"/>
        <end position="143"/>
    </location>
</feature>
<evidence type="ECO:0000256" key="2">
    <source>
        <dbReference type="ARBA" id="ARBA00023172"/>
    </source>
</evidence>
<keyword evidence="1 3" id="KW-0238">DNA-binding</keyword>
<dbReference type="RefSeq" id="WP_242982472.1">
    <property type="nucleotide sequence ID" value="NZ_JANJZD010000001.1"/>
</dbReference>
<dbReference type="SUPFAM" id="SSF56349">
    <property type="entry name" value="DNA breaking-rejoining enzymes"/>
    <property type="match status" value="1"/>
</dbReference>
<evidence type="ECO:0000256" key="1">
    <source>
        <dbReference type="ARBA" id="ARBA00023125"/>
    </source>
</evidence>
<dbReference type="InterPro" id="IPR013762">
    <property type="entry name" value="Integrase-like_cat_sf"/>
</dbReference>
<dbReference type="Gene3D" id="1.10.150.130">
    <property type="match status" value="2"/>
</dbReference>
<dbReference type="PROSITE" id="PS51900">
    <property type="entry name" value="CB"/>
    <property type="match status" value="1"/>
</dbReference>
<dbReference type="Pfam" id="PF00589">
    <property type="entry name" value="Phage_integrase"/>
    <property type="match status" value="1"/>
</dbReference>
<dbReference type="InterPro" id="IPR050090">
    <property type="entry name" value="Tyrosine_recombinase_XerCD"/>
</dbReference>
<gene>
    <name evidence="6" type="primary">xerD_5</name>
    <name evidence="6" type="ORF">AMURIS_03128</name>
</gene>
<dbReference type="InterPro" id="IPR011010">
    <property type="entry name" value="DNA_brk_join_enz"/>
</dbReference>
<evidence type="ECO:0000313" key="7">
    <source>
        <dbReference type="Proteomes" id="UP000236311"/>
    </source>
</evidence>
<dbReference type="GO" id="GO:0006310">
    <property type="term" value="P:DNA recombination"/>
    <property type="evidence" value="ECO:0007669"/>
    <property type="project" value="UniProtKB-KW"/>
</dbReference>
<dbReference type="PANTHER" id="PTHR30349:SF89">
    <property type="entry name" value="INTEGRASE_RECOMBINASE"/>
    <property type="match status" value="1"/>
</dbReference>
<evidence type="ECO:0000256" key="3">
    <source>
        <dbReference type="PROSITE-ProRule" id="PRU01248"/>
    </source>
</evidence>
<dbReference type="PANTHER" id="PTHR30349">
    <property type="entry name" value="PHAGE INTEGRASE-RELATED"/>
    <property type="match status" value="1"/>
</dbReference>
<dbReference type="InterPro" id="IPR044068">
    <property type="entry name" value="CB"/>
</dbReference>
<evidence type="ECO:0000259" key="5">
    <source>
        <dbReference type="PROSITE" id="PS51900"/>
    </source>
</evidence>
<dbReference type="InterPro" id="IPR002104">
    <property type="entry name" value="Integrase_catalytic"/>
</dbReference>
<evidence type="ECO:0000259" key="4">
    <source>
        <dbReference type="PROSITE" id="PS51898"/>
    </source>
</evidence>
<dbReference type="GO" id="GO:0003677">
    <property type="term" value="F:DNA binding"/>
    <property type="evidence" value="ECO:0007669"/>
    <property type="project" value="UniProtKB-UniRule"/>
</dbReference>
<accession>A0A2K4ZIX1</accession>
<keyword evidence="7" id="KW-1185">Reference proteome</keyword>
<evidence type="ECO:0000313" key="6">
    <source>
        <dbReference type="EMBL" id="SOY30401.1"/>
    </source>
</evidence>
<dbReference type="GO" id="GO:0015074">
    <property type="term" value="P:DNA integration"/>
    <property type="evidence" value="ECO:0007669"/>
    <property type="project" value="InterPro"/>
</dbReference>
<dbReference type="AlphaFoldDB" id="A0A2K4ZIX1"/>
<feature type="domain" description="Tyr recombinase" evidence="4">
    <location>
        <begin position="161"/>
        <end position="334"/>
    </location>
</feature>
<dbReference type="InterPro" id="IPR010998">
    <property type="entry name" value="Integrase_recombinase_N"/>
</dbReference>
<protein>
    <submittedName>
        <fullName evidence="6">Tyrosine recombinase XerD</fullName>
    </submittedName>
</protein>
<keyword evidence="2" id="KW-0233">DNA recombination</keyword>